<comment type="caution">
    <text evidence="7">Lacks conserved residue(s) required for the propagation of feature annotation.</text>
</comment>
<proteinExistence type="inferred from homology"/>
<evidence type="ECO:0000256" key="2">
    <source>
        <dbReference type="ARBA" id="ARBA00005988"/>
    </source>
</evidence>
<evidence type="ECO:0000256" key="3">
    <source>
        <dbReference type="ARBA" id="ARBA00022670"/>
    </source>
</evidence>
<dbReference type="InterPro" id="IPR000834">
    <property type="entry name" value="Peptidase_M14"/>
</dbReference>
<evidence type="ECO:0000256" key="5">
    <source>
        <dbReference type="ARBA" id="ARBA00022833"/>
    </source>
</evidence>
<dbReference type="EMBL" id="CP000804">
    <property type="protein sequence ID" value="ABU59379.1"/>
    <property type="molecule type" value="Genomic_DNA"/>
</dbReference>
<feature type="signal peptide" evidence="8">
    <location>
        <begin position="1"/>
        <end position="33"/>
    </location>
</feature>
<dbReference type="PANTHER" id="PTHR11705">
    <property type="entry name" value="PROTEASE FAMILY M14 CARBOXYPEPTIDASE A,B"/>
    <property type="match status" value="1"/>
</dbReference>
<dbReference type="Proteomes" id="UP000000263">
    <property type="component" value="Chromosome"/>
</dbReference>
<keyword evidence="3" id="KW-0645">Protease</keyword>
<organism evidence="10 11">
    <name type="scientific">Roseiflexus castenholzii (strain DSM 13941 / HLO8)</name>
    <dbReference type="NCBI Taxonomy" id="383372"/>
    <lineage>
        <taxon>Bacteria</taxon>
        <taxon>Bacillati</taxon>
        <taxon>Chloroflexota</taxon>
        <taxon>Chloroflexia</taxon>
        <taxon>Chloroflexales</taxon>
        <taxon>Roseiflexineae</taxon>
        <taxon>Roseiflexaceae</taxon>
        <taxon>Roseiflexus</taxon>
    </lineage>
</organism>
<sequence>MSEGRYNVRRATCNVQRSLLLLLLIFFAAPLHAAPVRQPTVEDLTLGTSAQGRPITALRIGNGPIKLVIIGNTHGAPEANTHTLATMLADHFRANPHEVPPAVRLYIIPTINPDGLALGTRFNARGVDLNRNMNTNFDACPDNDWRVTVFGAYGIVSDTGGPYPDSEVESRLVRSFLLDAWGAIFLHSAAGNVFPAFCDHAPSIEMAQTYATASGYRYTRVWEQYIITGGMHDWAASLGIAAIIPELLTGTEPEFAQNLAGIQAVLAAAEKLLPAPEDHVEHGIVVPAILWRFWKMHGGDDLFGPPLMPAVVEEGVIRQIFERAVLELHPEWADTPYLVQVTPLGRTCSPPVGAALRNDCTPPGCRRFTETPYAIRGAFAAYWERYGGLHTFGFPLSDEKVAYAANGQQRAQQVFERAVLILNDDGNVSLAPLGWAFLVRERSLAPTAAHQVR</sequence>
<dbReference type="CDD" id="cd00596">
    <property type="entry name" value="Peptidase_M14_like"/>
    <property type="match status" value="1"/>
</dbReference>
<comment type="similarity">
    <text evidence="2 7">Belongs to the peptidase M14 family.</text>
</comment>
<evidence type="ECO:0000313" key="10">
    <source>
        <dbReference type="EMBL" id="ABU59379.1"/>
    </source>
</evidence>
<dbReference type="AlphaFoldDB" id="A7NP83"/>
<dbReference type="GO" id="GO:0006508">
    <property type="term" value="P:proteolysis"/>
    <property type="evidence" value="ECO:0007669"/>
    <property type="project" value="UniProtKB-KW"/>
</dbReference>
<evidence type="ECO:0000259" key="9">
    <source>
        <dbReference type="PROSITE" id="PS52035"/>
    </source>
</evidence>
<dbReference type="eggNOG" id="COG2866">
    <property type="taxonomic scope" value="Bacteria"/>
</dbReference>
<dbReference type="Gene3D" id="3.40.630.10">
    <property type="entry name" value="Zn peptidases"/>
    <property type="match status" value="1"/>
</dbReference>
<accession>A7NP83</accession>
<protein>
    <submittedName>
        <fullName evidence="10">Peptidase M14 carboxypeptidase A</fullName>
    </submittedName>
</protein>
<name>A7NP83_ROSCS</name>
<evidence type="ECO:0000313" key="11">
    <source>
        <dbReference type="Proteomes" id="UP000000263"/>
    </source>
</evidence>
<gene>
    <name evidence="10" type="ordered locus">Rcas_3329</name>
</gene>
<feature type="chain" id="PRO_5002714165" evidence="8">
    <location>
        <begin position="34"/>
        <end position="453"/>
    </location>
</feature>
<evidence type="ECO:0000256" key="6">
    <source>
        <dbReference type="ARBA" id="ARBA00023049"/>
    </source>
</evidence>
<dbReference type="HOGENOM" id="CLU_544986_0_0_0"/>
<dbReference type="PANTHER" id="PTHR11705:SF143">
    <property type="entry name" value="SLL0236 PROTEIN"/>
    <property type="match status" value="1"/>
</dbReference>
<keyword evidence="8" id="KW-0732">Signal</keyword>
<comment type="cofactor">
    <cofactor evidence="1">
        <name>Zn(2+)</name>
        <dbReference type="ChEBI" id="CHEBI:29105"/>
    </cofactor>
</comment>
<feature type="domain" description="Peptidase M14" evidence="9">
    <location>
        <begin position="9"/>
        <end position="269"/>
    </location>
</feature>
<evidence type="ECO:0000256" key="7">
    <source>
        <dbReference type="PROSITE-ProRule" id="PRU01379"/>
    </source>
</evidence>
<dbReference type="GO" id="GO:0005615">
    <property type="term" value="C:extracellular space"/>
    <property type="evidence" value="ECO:0007669"/>
    <property type="project" value="TreeGrafter"/>
</dbReference>
<dbReference type="STRING" id="383372.Rcas_3329"/>
<dbReference type="GO" id="GO:0004181">
    <property type="term" value="F:metallocarboxypeptidase activity"/>
    <property type="evidence" value="ECO:0007669"/>
    <property type="project" value="InterPro"/>
</dbReference>
<dbReference type="SMART" id="SM00631">
    <property type="entry name" value="Zn_pept"/>
    <property type="match status" value="1"/>
</dbReference>
<keyword evidence="5" id="KW-0862">Zinc</keyword>
<keyword evidence="11" id="KW-1185">Reference proteome</keyword>
<keyword evidence="4" id="KW-0378">Hydrolase</keyword>
<evidence type="ECO:0000256" key="1">
    <source>
        <dbReference type="ARBA" id="ARBA00001947"/>
    </source>
</evidence>
<dbReference type="PROSITE" id="PS52035">
    <property type="entry name" value="PEPTIDASE_M14"/>
    <property type="match status" value="1"/>
</dbReference>
<keyword evidence="6" id="KW-0482">Metalloprotease</keyword>
<reference evidence="10 11" key="1">
    <citation type="submission" date="2007-08" db="EMBL/GenBank/DDBJ databases">
        <title>Complete sequence of Roseiflexus castenholzii DSM 13941.</title>
        <authorList>
            <consortium name="US DOE Joint Genome Institute"/>
            <person name="Copeland A."/>
            <person name="Lucas S."/>
            <person name="Lapidus A."/>
            <person name="Barry K."/>
            <person name="Glavina del Rio T."/>
            <person name="Dalin E."/>
            <person name="Tice H."/>
            <person name="Pitluck S."/>
            <person name="Thompson L.S."/>
            <person name="Brettin T."/>
            <person name="Bruce D."/>
            <person name="Detter J.C."/>
            <person name="Han C."/>
            <person name="Tapia R."/>
            <person name="Schmutz J."/>
            <person name="Larimer F."/>
            <person name="Land M."/>
            <person name="Hauser L."/>
            <person name="Kyrpides N."/>
            <person name="Mikhailova N."/>
            <person name="Bryant D.A."/>
            <person name="Hanada S."/>
            <person name="Tsukatani Y."/>
            <person name="Richardson P."/>
        </authorList>
    </citation>
    <scope>NUCLEOTIDE SEQUENCE [LARGE SCALE GENOMIC DNA]</scope>
    <source>
        <strain evidence="11">DSM 13941 / HLO8</strain>
    </source>
</reference>
<dbReference type="KEGG" id="rca:Rcas_3329"/>
<dbReference type="Pfam" id="PF00246">
    <property type="entry name" value="Peptidase_M14"/>
    <property type="match status" value="1"/>
</dbReference>
<dbReference type="GO" id="GO:0008270">
    <property type="term" value="F:zinc ion binding"/>
    <property type="evidence" value="ECO:0007669"/>
    <property type="project" value="InterPro"/>
</dbReference>
<evidence type="ECO:0000256" key="8">
    <source>
        <dbReference type="SAM" id="SignalP"/>
    </source>
</evidence>
<keyword evidence="10" id="KW-0121">Carboxypeptidase</keyword>
<dbReference type="SUPFAM" id="SSF53187">
    <property type="entry name" value="Zn-dependent exopeptidases"/>
    <property type="match status" value="1"/>
</dbReference>
<evidence type="ECO:0000256" key="4">
    <source>
        <dbReference type="ARBA" id="ARBA00022801"/>
    </source>
</evidence>
<dbReference type="RefSeq" id="WP_012121803.1">
    <property type="nucleotide sequence ID" value="NC_009767.1"/>
</dbReference>